<gene>
    <name evidence="1" type="ORF">PanWU01x14_013130</name>
</gene>
<dbReference type="OrthoDB" id="10458855at2759"/>
<dbReference type="AlphaFoldDB" id="A0A2P5E0Z9"/>
<sequence>GFTVLGVSAIPEKSVRGDCLLVHLWISLLRIKKVTTHRINQTAFENRWEDEKVVERIQILFLSRSRVNLY</sequence>
<reference evidence="2" key="1">
    <citation type="submission" date="2016-06" db="EMBL/GenBank/DDBJ databases">
        <title>Parallel loss of symbiosis genes in relatives of nitrogen-fixing non-legume Parasponia.</title>
        <authorList>
            <person name="Van Velzen R."/>
            <person name="Holmer R."/>
            <person name="Bu F."/>
            <person name="Rutten L."/>
            <person name="Van Zeijl A."/>
            <person name="Liu W."/>
            <person name="Santuari L."/>
            <person name="Cao Q."/>
            <person name="Sharma T."/>
            <person name="Shen D."/>
            <person name="Roswanjaya Y."/>
            <person name="Wardhani T."/>
            <person name="Kalhor M.S."/>
            <person name="Jansen J."/>
            <person name="Van den Hoogen J."/>
            <person name="Gungor B."/>
            <person name="Hartog M."/>
            <person name="Hontelez J."/>
            <person name="Verver J."/>
            <person name="Yang W.-C."/>
            <person name="Schijlen E."/>
            <person name="Repin R."/>
            <person name="Schilthuizen M."/>
            <person name="Schranz E."/>
            <person name="Heidstra R."/>
            <person name="Miyata K."/>
            <person name="Fedorova E."/>
            <person name="Kohlen W."/>
            <person name="Bisseling T."/>
            <person name="Smit S."/>
            <person name="Geurts R."/>
        </authorList>
    </citation>
    <scope>NUCLEOTIDE SEQUENCE [LARGE SCALE GENOMIC DNA]</scope>
    <source>
        <strain evidence="2">cv. WU1-14</strain>
    </source>
</reference>
<name>A0A2P5E0Z9_PARAD</name>
<keyword evidence="2" id="KW-1185">Reference proteome</keyword>
<comment type="caution">
    <text evidence="1">The sequence shown here is derived from an EMBL/GenBank/DDBJ whole genome shotgun (WGS) entry which is preliminary data.</text>
</comment>
<organism evidence="1 2">
    <name type="scientific">Parasponia andersonii</name>
    <name type="common">Sponia andersonii</name>
    <dbReference type="NCBI Taxonomy" id="3476"/>
    <lineage>
        <taxon>Eukaryota</taxon>
        <taxon>Viridiplantae</taxon>
        <taxon>Streptophyta</taxon>
        <taxon>Embryophyta</taxon>
        <taxon>Tracheophyta</taxon>
        <taxon>Spermatophyta</taxon>
        <taxon>Magnoliopsida</taxon>
        <taxon>eudicotyledons</taxon>
        <taxon>Gunneridae</taxon>
        <taxon>Pentapetalae</taxon>
        <taxon>rosids</taxon>
        <taxon>fabids</taxon>
        <taxon>Rosales</taxon>
        <taxon>Cannabaceae</taxon>
        <taxon>Parasponia</taxon>
    </lineage>
</organism>
<protein>
    <submittedName>
        <fullName evidence="1">Uncharacterized protein</fullName>
    </submittedName>
</protein>
<dbReference type="Proteomes" id="UP000237105">
    <property type="component" value="Unassembled WGS sequence"/>
</dbReference>
<dbReference type="EMBL" id="JXTB01000005">
    <property type="protein sequence ID" value="PON79197.1"/>
    <property type="molecule type" value="Genomic_DNA"/>
</dbReference>
<proteinExistence type="predicted"/>
<feature type="non-terminal residue" evidence="1">
    <location>
        <position position="1"/>
    </location>
</feature>
<accession>A0A2P5E0Z9</accession>
<evidence type="ECO:0000313" key="1">
    <source>
        <dbReference type="EMBL" id="PON79197.1"/>
    </source>
</evidence>
<evidence type="ECO:0000313" key="2">
    <source>
        <dbReference type="Proteomes" id="UP000237105"/>
    </source>
</evidence>